<reference evidence="2" key="1">
    <citation type="journal article" date="2013" name="J. Plant Res.">
        <title>Effect of fungi and light on seed germination of three Opuntia species from semiarid lands of central Mexico.</title>
        <authorList>
            <person name="Delgado-Sanchez P."/>
            <person name="Jimenez-Bremont J.F."/>
            <person name="Guerrero-Gonzalez Mde L."/>
            <person name="Flores J."/>
        </authorList>
    </citation>
    <scope>NUCLEOTIDE SEQUENCE</scope>
    <source>
        <tissue evidence="2">Cladode</tissue>
    </source>
</reference>
<evidence type="ECO:0000256" key="1">
    <source>
        <dbReference type="SAM" id="Phobius"/>
    </source>
</evidence>
<feature type="transmembrane region" description="Helical" evidence="1">
    <location>
        <begin position="89"/>
        <end position="109"/>
    </location>
</feature>
<sequence length="163" mass="18291">MTHVFLSHPFPFHSMSLLHLGPCSIVTIADHANNTPKLNPSLHSSSILSFFLIPTSSWHQSITTSLNPTTPFYINRTQSRSIFPHFQPLLLLLPAFKSMLMILPIAMAVKRNMSKKDVPQSPNFESPLFLIFALLLPIPTSISPSLLHTIYLIKCPNHLSSYC</sequence>
<protein>
    <submittedName>
        <fullName evidence="2">Uncharacterized protein</fullName>
    </submittedName>
</protein>
<dbReference type="AlphaFoldDB" id="A0A7C8YKU8"/>
<evidence type="ECO:0000313" key="2">
    <source>
        <dbReference type="EMBL" id="MBA4620892.1"/>
    </source>
</evidence>
<organism evidence="2">
    <name type="scientific">Opuntia streptacantha</name>
    <name type="common">Prickly pear cactus</name>
    <name type="synonym">Opuntia cardona</name>
    <dbReference type="NCBI Taxonomy" id="393608"/>
    <lineage>
        <taxon>Eukaryota</taxon>
        <taxon>Viridiplantae</taxon>
        <taxon>Streptophyta</taxon>
        <taxon>Embryophyta</taxon>
        <taxon>Tracheophyta</taxon>
        <taxon>Spermatophyta</taxon>
        <taxon>Magnoliopsida</taxon>
        <taxon>eudicotyledons</taxon>
        <taxon>Gunneridae</taxon>
        <taxon>Pentapetalae</taxon>
        <taxon>Caryophyllales</taxon>
        <taxon>Cactineae</taxon>
        <taxon>Cactaceae</taxon>
        <taxon>Opuntioideae</taxon>
        <taxon>Opuntia</taxon>
    </lineage>
</organism>
<accession>A0A7C8YKU8</accession>
<reference evidence="2" key="2">
    <citation type="submission" date="2020-07" db="EMBL/GenBank/DDBJ databases">
        <authorList>
            <person name="Vera ALvarez R."/>
            <person name="Arias-Moreno D.M."/>
            <person name="Jimenez-Jacinto V."/>
            <person name="Jimenez-Bremont J.F."/>
            <person name="Swaminathan K."/>
            <person name="Moose S.P."/>
            <person name="Guerrero-Gonzalez M.L."/>
            <person name="Marino-Ramirez L."/>
            <person name="Landsman D."/>
            <person name="Rodriguez-Kessler M."/>
            <person name="Delgado-Sanchez P."/>
        </authorList>
    </citation>
    <scope>NUCLEOTIDE SEQUENCE</scope>
    <source>
        <tissue evidence="2">Cladode</tissue>
    </source>
</reference>
<name>A0A7C8YKU8_OPUST</name>
<proteinExistence type="predicted"/>
<feature type="transmembrane region" description="Helical" evidence="1">
    <location>
        <begin position="129"/>
        <end position="153"/>
    </location>
</feature>
<keyword evidence="1" id="KW-0472">Membrane</keyword>
<keyword evidence="1" id="KW-0812">Transmembrane</keyword>
<keyword evidence="1" id="KW-1133">Transmembrane helix</keyword>
<dbReference type="EMBL" id="GISG01032221">
    <property type="protein sequence ID" value="MBA4620892.1"/>
    <property type="molecule type" value="Transcribed_RNA"/>
</dbReference>